<keyword evidence="2" id="KW-0997">Cell inner membrane</keyword>
<protein>
    <submittedName>
        <fullName evidence="7">LPS export ABC transporter periplasmic protein LptC</fullName>
    </submittedName>
</protein>
<gene>
    <name evidence="7" type="primary">lptC</name>
    <name evidence="7" type="ORF">H6A60_00455</name>
</gene>
<evidence type="ECO:0000256" key="3">
    <source>
        <dbReference type="ARBA" id="ARBA00022692"/>
    </source>
</evidence>
<dbReference type="RefSeq" id="WP_205101378.1">
    <property type="nucleotide sequence ID" value="NZ_JACJJC010000001.1"/>
</dbReference>
<proteinExistence type="predicted"/>
<evidence type="ECO:0000256" key="2">
    <source>
        <dbReference type="ARBA" id="ARBA00022519"/>
    </source>
</evidence>
<evidence type="ECO:0000256" key="6">
    <source>
        <dbReference type="SAM" id="Phobius"/>
    </source>
</evidence>
<comment type="caution">
    <text evidence="7">The sequence shown here is derived from an EMBL/GenBank/DDBJ whole genome shotgun (WGS) entry which is preliminary data.</text>
</comment>
<dbReference type="Proteomes" id="UP000715095">
    <property type="component" value="Unassembled WGS sequence"/>
</dbReference>
<dbReference type="Gene3D" id="2.60.450.10">
    <property type="entry name" value="Lipopolysaccharide (LPS) transport protein A like domain"/>
    <property type="match status" value="1"/>
</dbReference>
<evidence type="ECO:0000256" key="5">
    <source>
        <dbReference type="ARBA" id="ARBA00023136"/>
    </source>
</evidence>
<dbReference type="InterPro" id="IPR052363">
    <property type="entry name" value="LPS_export_LptC"/>
</dbReference>
<keyword evidence="1" id="KW-1003">Cell membrane</keyword>
<dbReference type="NCBIfam" id="TIGR04409">
    <property type="entry name" value="LptC_YrbK"/>
    <property type="match status" value="1"/>
</dbReference>
<dbReference type="EMBL" id="JACJJC010000001">
    <property type="protein sequence ID" value="MBM6702985.1"/>
    <property type="molecule type" value="Genomic_DNA"/>
</dbReference>
<evidence type="ECO:0000313" key="7">
    <source>
        <dbReference type="EMBL" id="MBM6702985.1"/>
    </source>
</evidence>
<keyword evidence="5 6" id="KW-0472">Membrane</keyword>
<dbReference type="InterPro" id="IPR026265">
    <property type="entry name" value="LptC"/>
</dbReference>
<dbReference type="PANTHER" id="PTHR37481">
    <property type="entry name" value="LIPOPOLYSACCHARIDE EXPORT SYSTEM PROTEIN LPTC"/>
    <property type="match status" value="1"/>
</dbReference>
<evidence type="ECO:0000256" key="4">
    <source>
        <dbReference type="ARBA" id="ARBA00022989"/>
    </source>
</evidence>
<evidence type="ECO:0000256" key="1">
    <source>
        <dbReference type="ARBA" id="ARBA00022475"/>
    </source>
</evidence>
<keyword evidence="3 6" id="KW-0812">Transmembrane</keyword>
<organism evidence="7 8">
    <name type="scientific">Sutterella massiliensis</name>
    <dbReference type="NCBI Taxonomy" id="1816689"/>
    <lineage>
        <taxon>Bacteria</taxon>
        <taxon>Pseudomonadati</taxon>
        <taxon>Pseudomonadota</taxon>
        <taxon>Betaproteobacteria</taxon>
        <taxon>Burkholderiales</taxon>
        <taxon>Sutterellaceae</taxon>
        <taxon>Sutterella</taxon>
    </lineage>
</organism>
<feature type="transmembrane region" description="Helical" evidence="6">
    <location>
        <begin position="12"/>
        <end position="31"/>
    </location>
</feature>
<keyword evidence="4 6" id="KW-1133">Transmembrane helix</keyword>
<dbReference type="PANTHER" id="PTHR37481:SF1">
    <property type="entry name" value="LIPOPOLYSACCHARIDE EXPORT SYSTEM PROTEIN LPTC"/>
    <property type="match status" value="1"/>
</dbReference>
<name>A0ABS2DQI4_9BURK</name>
<dbReference type="Pfam" id="PF06835">
    <property type="entry name" value="LptC"/>
    <property type="match status" value="1"/>
</dbReference>
<evidence type="ECO:0000313" key="8">
    <source>
        <dbReference type="Proteomes" id="UP000715095"/>
    </source>
</evidence>
<accession>A0ABS2DQI4</accession>
<keyword evidence="8" id="KW-1185">Reference proteome</keyword>
<reference evidence="7 8" key="1">
    <citation type="journal article" date="2021" name="Sci. Rep.">
        <title>The distribution of antibiotic resistance genes in chicken gut microbiota commensals.</title>
        <authorList>
            <person name="Juricova H."/>
            <person name="Matiasovicova J."/>
            <person name="Kubasova T."/>
            <person name="Cejkova D."/>
            <person name="Rychlik I."/>
        </authorList>
    </citation>
    <scope>NUCLEOTIDE SEQUENCE [LARGE SCALE GENOMIC DNA]</scope>
    <source>
        <strain evidence="7 8">An829</strain>
    </source>
</reference>
<dbReference type="InterPro" id="IPR010664">
    <property type="entry name" value="LipoPS_assembly_LptC-rel"/>
</dbReference>
<sequence length="203" mass="22854">MAHRRLVIRERITAIVGSSILLGLIGLSYYYSIQTTLSGLRYIPSESSPDFTAQNVTLTDFNEKGVATERLVASSMEHFSDERMRALDARFLTLDPARAQITARADEAWSDDGLETIELSGGVFVRQAPFGVAPEVTFRTEYLRGWLDTHRFETEHPVFMTRGTDTSEAARGMVYDNVARTVELRSRVHTVLHPQNFQQPSAQ</sequence>